<dbReference type="InterPro" id="IPR054545">
    <property type="entry name" value="ApeI-like"/>
</dbReference>
<evidence type="ECO:0000256" key="1">
    <source>
        <dbReference type="ARBA" id="ARBA00023239"/>
    </source>
</evidence>
<evidence type="ECO:0000313" key="3">
    <source>
        <dbReference type="EMBL" id="TSP10775.1"/>
    </source>
</evidence>
<keyword evidence="1" id="KW-0456">Lyase</keyword>
<dbReference type="Pfam" id="PF07977">
    <property type="entry name" value="FabA"/>
    <property type="match status" value="1"/>
</dbReference>
<dbReference type="Gene3D" id="3.10.129.10">
    <property type="entry name" value="Hotdog Thioesterase"/>
    <property type="match status" value="2"/>
</dbReference>
<keyword evidence="5" id="KW-1185">Reference proteome</keyword>
<name>A0AAE9L233_9BURK</name>
<evidence type="ECO:0000313" key="6">
    <source>
        <dbReference type="Proteomes" id="UP001056132"/>
    </source>
</evidence>
<accession>A0AAE9L233</accession>
<evidence type="ECO:0000313" key="4">
    <source>
        <dbReference type="EMBL" id="URF03929.1"/>
    </source>
</evidence>
<reference evidence="3 5" key="1">
    <citation type="submission" date="2019-05" db="EMBL/GenBank/DDBJ databases">
        <title>Whole genome sequence analysis of Cupriavidus campinensis S14E4C strain.</title>
        <authorList>
            <person name="Abbaszade G."/>
            <person name="Szabo A."/>
            <person name="Toumi M."/>
            <person name="Toth E."/>
        </authorList>
    </citation>
    <scope>NUCLEOTIDE SEQUENCE [LARGE SCALE GENOMIC DNA]</scope>
    <source>
        <strain evidence="3 5">S14E4C</strain>
    </source>
</reference>
<dbReference type="EMBL" id="VCIZ01000013">
    <property type="protein sequence ID" value="TSP10775.1"/>
    <property type="molecule type" value="Genomic_DNA"/>
</dbReference>
<dbReference type="Pfam" id="PF22818">
    <property type="entry name" value="ApeI-like"/>
    <property type="match status" value="1"/>
</dbReference>
<dbReference type="AlphaFoldDB" id="A0AAE9L233"/>
<feature type="domain" description="ApeI dehydratase-like" evidence="2">
    <location>
        <begin position="27"/>
        <end position="112"/>
    </location>
</feature>
<dbReference type="GO" id="GO:0016829">
    <property type="term" value="F:lyase activity"/>
    <property type="evidence" value="ECO:0007669"/>
    <property type="project" value="UniProtKB-KW"/>
</dbReference>
<sequence>MDDILPPLIMARSVRGFSDCRRPGLREWEFDWRFADDDDSFQGHFPTYPILPGAFLLEMAQHAANHALAQSGQTGRRVTSVTRLRFQNPVLPGDTCTLQVAWDDLDAVQIRFTKPGGAVAHGILGTGPVPRHAGAPEVSAAELPRDPTVALKVLPHGHPMRLVDRVALDGTARAVAYKNITLNEPCFSAAHRGMDEAQLAYPLALLVESFAQGAGLLLSRRGFFADAGGAASLTVFGEFRGIHLLGRALPGDQLRHDVHLLECGRNVAHLAGQTSVGGRTVALFDDLMAFSIGATTLGAAGGQR</sequence>
<protein>
    <recommendedName>
        <fullName evidence="2">ApeI dehydratase-like domain-containing protein</fullName>
    </recommendedName>
</protein>
<dbReference type="InterPro" id="IPR029069">
    <property type="entry name" value="HotDog_dom_sf"/>
</dbReference>
<dbReference type="Proteomes" id="UP001056132">
    <property type="component" value="Chromosome 1"/>
</dbReference>
<proteinExistence type="predicted"/>
<reference evidence="4" key="3">
    <citation type="submission" date="2022-05" db="EMBL/GenBank/DDBJ databases">
        <authorList>
            <person name="Kunte H.-J."/>
        </authorList>
    </citation>
    <scope>NUCLEOTIDE SEQUENCE</scope>
    <source>
        <strain evidence="4">G5</strain>
    </source>
</reference>
<gene>
    <name evidence="3" type="ORF">FGG12_20105</name>
    <name evidence="4" type="ORF">M5D45_15765</name>
</gene>
<reference evidence="4" key="2">
    <citation type="journal article" date="2022" name="Microbiol. Resour. Announc.">
        <title>Genome Sequence of Cupriavidus campinensis Strain G5, a Member of a Bacterial Consortium Capable of Polyethylene Degradation.</title>
        <authorList>
            <person name="Schneider B."/>
            <person name="Pfeiffer F."/>
            <person name="Dyall-Smith M."/>
            <person name="Kunte H.J."/>
        </authorList>
    </citation>
    <scope>NUCLEOTIDE SEQUENCE</scope>
    <source>
        <strain evidence="4">G5</strain>
    </source>
</reference>
<dbReference type="InterPro" id="IPR013114">
    <property type="entry name" value="FabA_FabZ"/>
</dbReference>
<dbReference type="RefSeq" id="WP_144200310.1">
    <property type="nucleotide sequence ID" value="NZ_CAJPVH010000006.1"/>
</dbReference>
<dbReference type="PANTHER" id="PTHR30272">
    <property type="entry name" value="3-HYDROXYACYL-[ACYL-CARRIER-PROTEIN] DEHYDRATASE"/>
    <property type="match status" value="1"/>
</dbReference>
<evidence type="ECO:0000313" key="5">
    <source>
        <dbReference type="Proteomes" id="UP000318943"/>
    </source>
</evidence>
<dbReference type="PANTHER" id="PTHR30272:SF1">
    <property type="entry name" value="3-HYDROXYACYL-[ACYL-CARRIER-PROTEIN] DEHYDRATASE"/>
    <property type="match status" value="1"/>
</dbReference>
<dbReference type="EMBL" id="CP097330">
    <property type="protein sequence ID" value="URF03929.1"/>
    <property type="molecule type" value="Genomic_DNA"/>
</dbReference>
<dbReference type="KEGG" id="ccam:M5D45_15765"/>
<dbReference type="Proteomes" id="UP000318943">
    <property type="component" value="Unassembled WGS sequence"/>
</dbReference>
<organism evidence="4 6">
    <name type="scientific">Cupriavidus campinensis</name>
    <dbReference type="NCBI Taxonomy" id="151783"/>
    <lineage>
        <taxon>Bacteria</taxon>
        <taxon>Pseudomonadati</taxon>
        <taxon>Pseudomonadota</taxon>
        <taxon>Betaproteobacteria</taxon>
        <taxon>Burkholderiales</taxon>
        <taxon>Burkholderiaceae</taxon>
        <taxon>Cupriavidus</taxon>
    </lineage>
</organism>
<evidence type="ECO:0000259" key="2">
    <source>
        <dbReference type="Pfam" id="PF22818"/>
    </source>
</evidence>
<dbReference type="SUPFAM" id="SSF54637">
    <property type="entry name" value="Thioesterase/thiol ester dehydrase-isomerase"/>
    <property type="match status" value="2"/>
</dbReference>